<name>A0A0D0E9T7_9AGAM</name>
<sequence length="110" mass="11511">MSSPLAARLSFQTLSNFIPLSWTPGAAAVAVASCIIPSSSGNTSVDAAESAPLLSDAGSSTPRPVERRFVSKDKQMEKLRSRLSFERRNGTTPCSMVSACKGCSPGGVYL</sequence>
<reference evidence="3" key="2">
    <citation type="submission" date="2015-01" db="EMBL/GenBank/DDBJ databases">
        <title>Evolutionary Origins and Diversification of the Mycorrhizal Mutualists.</title>
        <authorList>
            <consortium name="DOE Joint Genome Institute"/>
            <consortium name="Mycorrhizal Genomics Consortium"/>
            <person name="Kohler A."/>
            <person name="Kuo A."/>
            <person name="Nagy L.G."/>
            <person name="Floudas D."/>
            <person name="Copeland A."/>
            <person name="Barry K.W."/>
            <person name="Cichocki N."/>
            <person name="Veneault-Fourrey C."/>
            <person name="LaButti K."/>
            <person name="Lindquist E.A."/>
            <person name="Lipzen A."/>
            <person name="Lundell T."/>
            <person name="Morin E."/>
            <person name="Murat C."/>
            <person name="Riley R."/>
            <person name="Ohm R."/>
            <person name="Sun H."/>
            <person name="Tunlid A."/>
            <person name="Henrissat B."/>
            <person name="Grigoriev I.V."/>
            <person name="Hibbett D.S."/>
            <person name="Martin F."/>
        </authorList>
    </citation>
    <scope>NUCLEOTIDE SEQUENCE [LARGE SCALE GENOMIC DNA]</scope>
    <source>
        <strain evidence="3">Ve08.2h10</strain>
    </source>
</reference>
<dbReference type="EMBL" id="KN824852">
    <property type="protein sequence ID" value="KIK99714.1"/>
    <property type="molecule type" value="Genomic_DNA"/>
</dbReference>
<evidence type="ECO:0000313" key="2">
    <source>
        <dbReference type="EMBL" id="KIK99714.1"/>
    </source>
</evidence>
<feature type="region of interest" description="Disordered" evidence="1">
    <location>
        <begin position="53"/>
        <end position="73"/>
    </location>
</feature>
<dbReference type="OrthoDB" id="2671798at2759"/>
<dbReference type="STRING" id="930991.A0A0D0E9T7"/>
<organism evidence="2 3">
    <name type="scientific">Paxillus rubicundulus Ve08.2h10</name>
    <dbReference type="NCBI Taxonomy" id="930991"/>
    <lineage>
        <taxon>Eukaryota</taxon>
        <taxon>Fungi</taxon>
        <taxon>Dikarya</taxon>
        <taxon>Basidiomycota</taxon>
        <taxon>Agaricomycotina</taxon>
        <taxon>Agaricomycetes</taxon>
        <taxon>Agaricomycetidae</taxon>
        <taxon>Boletales</taxon>
        <taxon>Paxilineae</taxon>
        <taxon>Paxillaceae</taxon>
        <taxon>Paxillus</taxon>
    </lineage>
</organism>
<proteinExistence type="predicted"/>
<evidence type="ECO:0000256" key="1">
    <source>
        <dbReference type="SAM" id="MobiDB-lite"/>
    </source>
</evidence>
<dbReference type="HOGENOM" id="CLU_153380_0_0_1"/>
<dbReference type="Proteomes" id="UP000054538">
    <property type="component" value="Unassembled WGS sequence"/>
</dbReference>
<dbReference type="AlphaFoldDB" id="A0A0D0E9T7"/>
<evidence type="ECO:0000313" key="3">
    <source>
        <dbReference type="Proteomes" id="UP000054538"/>
    </source>
</evidence>
<gene>
    <name evidence="2" type="ORF">PAXRUDRAFT_30357</name>
</gene>
<reference evidence="2 3" key="1">
    <citation type="submission" date="2014-04" db="EMBL/GenBank/DDBJ databases">
        <authorList>
            <consortium name="DOE Joint Genome Institute"/>
            <person name="Kuo A."/>
            <person name="Kohler A."/>
            <person name="Jargeat P."/>
            <person name="Nagy L.G."/>
            <person name="Floudas D."/>
            <person name="Copeland A."/>
            <person name="Barry K.W."/>
            <person name="Cichocki N."/>
            <person name="Veneault-Fourrey C."/>
            <person name="LaButti K."/>
            <person name="Lindquist E.A."/>
            <person name="Lipzen A."/>
            <person name="Lundell T."/>
            <person name="Morin E."/>
            <person name="Murat C."/>
            <person name="Sun H."/>
            <person name="Tunlid A."/>
            <person name="Henrissat B."/>
            <person name="Grigoriev I.V."/>
            <person name="Hibbett D.S."/>
            <person name="Martin F."/>
            <person name="Nordberg H.P."/>
            <person name="Cantor M.N."/>
            <person name="Hua S.X."/>
        </authorList>
    </citation>
    <scope>NUCLEOTIDE SEQUENCE [LARGE SCALE GENOMIC DNA]</scope>
    <source>
        <strain evidence="2 3">Ve08.2h10</strain>
    </source>
</reference>
<accession>A0A0D0E9T7</accession>
<protein>
    <submittedName>
        <fullName evidence="2">Uncharacterized protein</fullName>
    </submittedName>
</protein>
<keyword evidence="3" id="KW-1185">Reference proteome</keyword>
<feature type="compositionally biased region" description="Basic and acidic residues" evidence="1">
    <location>
        <begin position="64"/>
        <end position="73"/>
    </location>
</feature>
<dbReference type="InParanoid" id="A0A0D0E9T7"/>